<evidence type="ECO:0000313" key="7">
    <source>
        <dbReference type="EMBL" id="SHE92241.1"/>
    </source>
</evidence>
<comment type="subcellular location">
    <subcellularLocation>
        <location evidence="1">Membrane</location>
        <topology evidence="1">Single-pass membrane protein</topology>
    </subcellularLocation>
</comment>
<feature type="compositionally biased region" description="Basic and acidic residues" evidence="5">
    <location>
        <begin position="244"/>
        <end position="255"/>
    </location>
</feature>
<feature type="domain" description="Translocation and assembly module TamB C-terminal" evidence="6">
    <location>
        <begin position="979"/>
        <end position="1338"/>
    </location>
</feature>
<protein>
    <submittedName>
        <fullName evidence="7">Translocation and assembly module TamB</fullName>
    </submittedName>
</protein>
<evidence type="ECO:0000256" key="4">
    <source>
        <dbReference type="ARBA" id="ARBA00023136"/>
    </source>
</evidence>
<keyword evidence="8" id="KW-1185">Reference proteome</keyword>
<accession>A0A1M4XFQ2</accession>
<evidence type="ECO:0000259" key="6">
    <source>
        <dbReference type="Pfam" id="PF04357"/>
    </source>
</evidence>
<evidence type="ECO:0000256" key="5">
    <source>
        <dbReference type="SAM" id="MobiDB-lite"/>
    </source>
</evidence>
<name>A0A1M4XFQ2_9GAMM</name>
<dbReference type="STRING" id="1121942.SAMN02745148_01442"/>
<dbReference type="RefSeq" id="WP_245791868.1">
    <property type="nucleotide sequence ID" value="NZ_FQUJ01000005.1"/>
</dbReference>
<gene>
    <name evidence="7" type="ORF">SAMN02745148_01442</name>
</gene>
<dbReference type="PANTHER" id="PTHR36985:SF1">
    <property type="entry name" value="TRANSLOCATION AND ASSEMBLY MODULE SUBUNIT TAMB"/>
    <property type="match status" value="1"/>
</dbReference>
<evidence type="ECO:0000256" key="3">
    <source>
        <dbReference type="ARBA" id="ARBA00022989"/>
    </source>
</evidence>
<evidence type="ECO:0000313" key="8">
    <source>
        <dbReference type="Proteomes" id="UP000184346"/>
    </source>
</evidence>
<keyword evidence="2" id="KW-0812">Transmembrane</keyword>
<keyword evidence="3" id="KW-1133">Transmembrane helix</keyword>
<reference evidence="7 8" key="1">
    <citation type="submission" date="2016-11" db="EMBL/GenBank/DDBJ databases">
        <authorList>
            <person name="Jaros S."/>
            <person name="Januszkiewicz K."/>
            <person name="Wedrychowicz H."/>
        </authorList>
    </citation>
    <scope>NUCLEOTIDE SEQUENCE [LARGE SCALE GENOMIC DNA]</scope>
    <source>
        <strain evidence="7 8">DSM 19980</strain>
    </source>
</reference>
<organism evidence="7 8">
    <name type="scientific">Modicisalibacter ilicicola DSM 19980</name>
    <dbReference type="NCBI Taxonomy" id="1121942"/>
    <lineage>
        <taxon>Bacteria</taxon>
        <taxon>Pseudomonadati</taxon>
        <taxon>Pseudomonadota</taxon>
        <taxon>Gammaproteobacteria</taxon>
        <taxon>Oceanospirillales</taxon>
        <taxon>Halomonadaceae</taxon>
        <taxon>Modicisalibacter</taxon>
    </lineage>
</organism>
<dbReference type="GO" id="GO:0005886">
    <property type="term" value="C:plasma membrane"/>
    <property type="evidence" value="ECO:0007669"/>
    <property type="project" value="InterPro"/>
</dbReference>
<feature type="region of interest" description="Disordered" evidence="5">
    <location>
        <begin position="235"/>
        <end position="255"/>
    </location>
</feature>
<dbReference type="Proteomes" id="UP000184346">
    <property type="component" value="Unassembled WGS sequence"/>
</dbReference>
<dbReference type="EMBL" id="FQUJ01000005">
    <property type="protein sequence ID" value="SHE92241.1"/>
    <property type="molecule type" value="Genomic_DNA"/>
</dbReference>
<dbReference type="InterPro" id="IPR007452">
    <property type="entry name" value="TamB_C"/>
</dbReference>
<keyword evidence="4" id="KW-0472">Membrane</keyword>
<proteinExistence type="predicted"/>
<dbReference type="PANTHER" id="PTHR36985">
    <property type="entry name" value="TRANSLOCATION AND ASSEMBLY MODULE SUBUNIT TAMB"/>
    <property type="match status" value="1"/>
</dbReference>
<dbReference type="GO" id="GO:0097347">
    <property type="term" value="C:TAM protein secretion complex"/>
    <property type="evidence" value="ECO:0007669"/>
    <property type="project" value="TreeGrafter"/>
</dbReference>
<evidence type="ECO:0000256" key="2">
    <source>
        <dbReference type="ARBA" id="ARBA00022692"/>
    </source>
</evidence>
<dbReference type="Pfam" id="PF04357">
    <property type="entry name" value="TamB"/>
    <property type="match status" value="1"/>
</dbReference>
<sequence length="1347" mass="144187">MILPLLRLLLWLPIWLLGLLFLLLGLALSPWGTSWLMSQAESRGLLQVESVSGAPLDRLTLTGLELAAGPAQVQIERLHLAWSEDCLLNGKLCLDALQLAGVEVRLEQGETTEEAPPSEASGGGGLPPVVLPFPVELRAIELRDVDVRLADGTHLTWQRFTTGARLAGNTFTLLPTRLVDSELRLPVSPGQALTIRDTVADDTSSETDQAMPAAAQQRLAGEAIDAANGVAARDTEDLAASGDEEPKPPDTRPLAQRERLTLPAIELPMAVNAPSLVIEDFRIAGPTEQTIERLALSLKGRGHEIRVESLALASSMADAELTASVTLNDDYPLQLDLDARIRHPMLAGERLELSLDGSLAELSADLDATGPVAARLEARADVLAPTLPFDVSLNAERLEWPLATSEQNGDGEQAARTTPGQYVVQDLALQAEGDLAAYDVALSGDVSGTALPRQVQVALKGQGNLEHFAWTPLALSTDSGALISRGEARWAPSVDVDATLNLEDFNLGAFTEAFSGRLDGDARAHFALNEAGGWQVDIPELAIDGTLQERPLSLEARLNGNSEMRWNIQRLRLRQGDNRLTAQGRIEKRIDLSGELDAPALETLLPELGGQARGRFALGGTLEAPQLDLSLSGSDLRHAQNRLENLSLEADIEGLDDPRLDVGLAIDGLDAAGQRFSAIDLDLEGRLSDHRLDVSADAAESMPLSRASLVLQGGLNAARDRYKGRLTALEVDSEQADLRLEDALAFTANLTAGSVEAAPFCLVRRQGGKLCATETLKASAERGEGGFSLSDFPMDVLSAVLPENWSAAGQTDGRFRASWAPGGRWSAQAQLESRLSVDGRDAYGQPWALPEATLTADLDASAEQARLQGQLSLAEAGQLNLDLQVDDPTGETALDGRLRIDDFRLSPYRRLTTALQRLEGALNADIGLDGSLQEPRLDGNLRLSELRAQGDDIPVEVRDGRLEARLRGDNATLEGFVEAEDGRIDLAGEARWPAPDEWVVELSLDGSDTPVLVALPDFGRLRVAPDLDVRASPELLRLRGEVRVPWARLSVAGSPPSAIAPSSDEVIITREDEAEAKRQAERAVEEAAQGADEATSEALAEAGMQLDVEVELILGPDVQLEAYGLETDLAGTLQVRQGDGPVQLFGDVNLEDGRYKAFGQDLLIRRGQVLFSGPASQPRLQFEAIRNPEVTEDDVIAGLRVTGPAEQPRLSIFSEPAMDESRALSYLLRGRAPDEQGAGADSALTSALIGLSLSRTGNAVGQVGQAFGIDDLSLDTAGSGEDSQVVVSGYLFEDLRVSYGVGIFSPIAELTLRYKLLQNLYVQAVSGAAQAVDLIYTFSLGRSDGDP</sequence>
<dbReference type="GO" id="GO:0009306">
    <property type="term" value="P:protein secretion"/>
    <property type="evidence" value="ECO:0007669"/>
    <property type="project" value="InterPro"/>
</dbReference>
<evidence type="ECO:0000256" key="1">
    <source>
        <dbReference type="ARBA" id="ARBA00004167"/>
    </source>
</evidence>